<dbReference type="RefSeq" id="WP_131259494.1">
    <property type="nucleotide sequence ID" value="NZ_JBHSUS010000001.1"/>
</dbReference>
<dbReference type="InterPro" id="IPR012658">
    <property type="entry name" value="YheV"/>
</dbReference>
<name>A0ABW1XHJ3_9ALTE</name>
<organism evidence="1 2">
    <name type="scientific">Pseudobowmanella zhangzhouensis</name>
    <dbReference type="NCBI Taxonomy" id="1537679"/>
    <lineage>
        <taxon>Bacteria</taxon>
        <taxon>Pseudomonadati</taxon>
        <taxon>Pseudomonadota</taxon>
        <taxon>Gammaproteobacteria</taxon>
        <taxon>Alteromonadales</taxon>
        <taxon>Alteromonadaceae</taxon>
    </lineage>
</organism>
<dbReference type="EMBL" id="JBHSUS010000001">
    <property type="protein sequence ID" value="MFC6438617.1"/>
    <property type="molecule type" value="Genomic_DNA"/>
</dbReference>
<accession>A0ABW1XHJ3</accession>
<dbReference type="Proteomes" id="UP001596364">
    <property type="component" value="Unassembled WGS sequence"/>
</dbReference>
<gene>
    <name evidence="1" type="ORF">ACFP85_00385</name>
</gene>
<evidence type="ECO:0000313" key="1">
    <source>
        <dbReference type="EMBL" id="MFC6438617.1"/>
    </source>
</evidence>
<reference evidence="2" key="1">
    <citation type="journal article" date="2019" name="Int. J. Syst. Evol. Microbiol.">
        <title>The Global Catalogue of Microorganisms (GCM) 10K type strain sequencing project: providing services to taxonomists for standard genome sequencing and annotation.</title>
        <authorList>
            <consortium name="The Broad Institute Genomics Platform"/>
            <consortium name="The Broad Institute Genome Sequencing Center for Infectious Disease"/>
            <person name="Wu L."/>
            <person name="Ma J."/>
        </authorList>
    </citation>
    <scope>NUCLEOTIDE SEQUENCE [LARGE SCALE GENOMIC DNA]</scope>
    <source>
        <strain evidence="2">CGMCC 1.16031</strain>
    </source>
</reference>
<proteinExistence type="predicted"/>
<comment type="caution">
    <text evidence="1">The sequence shown here is derived from an EMBL/GenBank/DDBJ whole genome shotgun (WGS) entry which is preliminary data.</text>
</comment>
<sequence>MTARIKKRFIAGARCPACQQLDSLVIYIENNVEKMECVKCGHHETHAEQKVKQASRQQESVIGVFKPE</sequence>
<keyword evidence="2" id="KW-1185">Reference proteome</keyword>
<dbReference type="Pfam" id="PF09526">
    <property type="entry name" value="DUF2387"/>
    <property type="match status" value="1"/>
</dbReference>
<protein>
    <submittedName>
        <fullName evidence="1">YheV family putative zinc ribbon protein</fullName>
    </submittedName>
</protein>
<evidence type="ECO:0000313" key="2">
    <source>
        <dbReference type="Proteomes" id="UP001596364"/>
    </source>
</evidence>
<dbReference type="NCBIfam" id="TIGR02443">
    <property type="entry name" value="YheV family putative zinc ribbon protein"/>
    <property type="match status" value="1"/>
</dbReference>